<feature type="region of interest" description="Disordered" evidence="8">
    <location>
        <begin position="1"/>
        <end position="59"/>
    </location>
</feature>
<dbReference type="GO" id="GO:0000466">
    <property type="term" value="P:maturation of 5.8S rRNA from tricistronic rRNA transcript (SSU-rRNA, 5.8S rRNA, LSU-rRNA)"/>
    <property type="evidence" value="ECO:0007669"/>
    <property type="project" value="UniProtKB-UniRule"/>
</dbReference>
<dbReference type="EMBL" id="CAGA01000008">
    <property type="protein sequence ID" value="CCE28354.1"/>
    <property type="molecule type" value="Genomic_DNA"/>
</dbReference>
<dbReference type="Pfam" id="PF00400">
    <property type="entry name" value="WD40"/>
    <property type="match status" value="2"/>
</dbReference>
<feature type="compositionally biased region" description="Basic residues" evidence="8">
    <location>
        <begin position="1"/>
        <end position="11"/>
    </location>
</feature>
<dbReference type="GO" id="GO:0070180">
    <property type="term" value="F:large ribosomal subunit rRNA binding"/>
    <property type="evidence" value="ECO:0007669"/>
    <property type="project" value="EnsemblFungi"/>
</dbReference>
<keyword evidence="1 6" id="KW-0690">Ribosome biogenesis</keyword>
<organism evidence="10 11">
    <name type="scientific">Claviceps purpurea (strain 20.1)</name>
    <name type="common">Ergot fungus</name>
    <name type="synonym">Sphacelia segetum</name>
    <dbReference type="NCBI Taxonomy" id="1111077"/>
    <lineage>
        <taxon>Eukaryota</taxon>
        <taxon>Fungi</taxon>
        <taxon>Dikarya</taxon>
        <taxon>Ascomycota</taxon>
        <taxon>Pezizomycotina</taxon>
        <taxon>Sordariomycetes</taxon>
        <taxon>Hypocreomycetidae</taxon>
        <taxon>Hypocreales</taxon>
        <taxon>Clavicipitaceae</taxon>
        <taxon>Claviceps</taxon>
    </lineage>
</organism>
<dbReference type="SMART" id="SM01035">
    <property type="entry name" value="BOP1NT"/>
    <property type="match status" value="1"/>
</dbReference>
<keyword evidence="5 6" id="KW-0539">Nucleus</keyword>
<evidence type="ECO:0000256" key="1">
    <source>
        <dbReference type="ARBA" id="ARBA00022517"/>
    </source>
</evidence>
<dbReference type="Pfam" id="PF08145">
    <property type="entry name" value="BOP1NT"/>
    <property type="match status" value="1"/>
</dbReference>
<dbReference type="PANTHER" id="PTHR17605">
    <property type="entry name" value="RIBOSOME BIOGENESIS PROTEIN BOP1 BLOCK OF PROLIFERATION 1 PROTEIN"/>
    <property type="match status" value="1"/>
</dbReference>
<dbReference type="PANTHER" id="PTHR17605:SF0">
    <property type="entry name" value="RIBOSOME BIOGENESIS PROTEIN BOP1"/>
    <property type="match status" value="1"/>
</dbReference>
<evidence type="ECO:0000313" key="11">
    <source>
        <dbReference type="Proteomes" id="UP000016801"/>
    </source>
</evidence>
<dbReference type="Proteomes" id="UP000016801">
    <property type="component" value="Unassembled WGS sequence"/>
</dbReference>
<comment type="function">
    <text evidence="6">Component of the NOP7 complex, which is required for maturation of the 25S and 5.8S ribosomal RNAs and formation of the 60S ribosome.</text>
</comment>
<dbReference type="Gene3D" id="2.130.10.10">
    <property type="entry name" value="YVTN repeat-like/Quinoprotein amine dehydrogenase"/>
    <property type="match status" value="1"/>
</dbReference>
<accession>M1WBM4</accession>
<dbReference type="SMART" id="SM00320">
    <property type="entry name" value="WD40"/>
    <property type="match status" value="5"/>
</dbReference>
<dbReference type="GO" id="GO:0005654">
    <property type="term" value="C:nucleoplasm"/>
    <property type="evidence" value="ECO:0007669"/>
    <property type="project" value="UniProtKB-SubCell"/>
</dbReference>
<evidence type="ECO:0000256" key="3">
    <source>
        <dbReference type="ARBA" id="ARBA00022574"/>
    </source>
</evidence>
<dbReference type="PROSITE" id="PS50294">
    <property type="entry name" value="WD_REPEATS_REGION"/>
    <property type="match status" value="1"/>
</dbReference>
<dbReference type="OrthoDB" id="5571054at2759"/>
<keyword evidence="3 7" id="KW-0853">WD repeat</keyword>
<protein>
    <recommendedName>
        <fullName evidence="6">Ribosome biogenesis protein ERB1</fullName>
    </recommendedName>
    <alternativeName>
        <fullName evidence="6">Eukaryotic ribosome biogenesis protein 1</fullName>
    </alternativeName>
</protein>
<dbReference type="InterPro" id="IPR015943">
    <property type="entry name" value="WD40/YVTN_repeat-like_dom_sf"/>
</dbReference>
<feature type="repeat" description="WD" evidence="7">
    <location>
        <begin position="396"/>
        <end position="427"/>
    </location>
</feature>
<feature type="domain" description="BOP1 N-terminal" evidence="9">
    <location>
        <begin position="127"/>
        <end position="389"/>
    </location>
</feature>
<dbReference type="SUPFAM" id="SSF50978">
    <property type="entry name" value="WD40 repeat-like"/>
    <property type="match status" value="1"/>
</dbReference>
<dbReference type="AlphaFoldDB" id="M1WBM4"/>
<comment type="subunit">
    <text evidence="6">Component of the NOP7 complex, composed of ERB1, NOP7 and YTM1. Within the NOP7 complex ERB1 appears to interact directly with NOP7 and YTM1. The NOP7 complex also associates with the 66S pre-ribosome.</text>
</comment>
<dbReference type="PROSITE" id="PS50082">
    <property type="entry name" value="WD_REPEATS_2"/>
    <property type="match status" value="1"/>
</dbReference>
<evidence type="ECO:0000259" key="9">
    <source>
        <dbReference type="SMART" id="SM01035"/>
    </source>
</evidence>
<feature type="compositionally biased region" description="Acidic residues" evidence="8">
    <location>
        <begin position="36"/>
        <end position="58"/>
    </location>
</feature>
<keyword evidence="4" id="KW-0677">Repeat</keyword>
<dbReference type="HAMAP" id="MF_03027">
    <property type="entry name" value="BOP1"/>
    <property type="match status" value="1"/>
</dbReference>
<dbReference type="VEuPathDB" id="FungiDB:CPUR_01829"/>
<dbReference type="InterPro" id="IPR012953">
    <property type="entry name" value="BOP1_N_dom"/>
</dbReference>
<comment type="caution">
    <text evidence="10">The sequence shown here is derived from an EMBL/GenBank/DDBJ whole genome shotgun (WGS) entry which is preliminary data.</text>
</comment>
<dbReference type="InterPro" id="IPR036322">
    <property type="entry name" value="WD40_repeat_dom_sf"/>
</dbReference>
<dbReference type="HOGENOM" id="CLU_011390_0_1_1"/>
<keyword evidence="11" id="KW-1185">Reference proteome</keyword>
<evidence type="ECO:0000256" key="6">
    <source>
        <dbReference type="HAMAP-Rule" id="MF_03027"/>
    </source>
</evidence>
<evidence type="ECO:0000256" key="4">
    <source>
        <dbReference type="ARBA" id="ARBA00022737"/>
    </source>
</evidence>
<sequence>MTPSHKIRKRRDSLEDSSVSDGDFDGEMLDGVLSQSEDDTDREDMDSGPDESGSDLEFETLRENLGAAIDSTKALDASKREPDFRIVQDANGGERYEYDEVDPIYDSDDTDAQGPVNTIGDIPLSFYDSYPHIGYDINGKKIMRPATGEALDALLDSIELPKGWTGLTDPETGKPLNLSQDELELLRRLQMGEVPVQDHDAYPDMVPYFTGIEETMPLSAAPEPKRRFVPSKHEAKRIAQLVRAIKEGRILPYRPSVSKQEQEDGEEEAYYDIWANEEPRDPHIMNVPAPKLAPPGYDMSYNPPQEYLPTADERLAWEEAEPEEREKEYLPVRFDALRTVPGYGQFVKERFERCLDLYLAPRVRKNRLNIDPNSLLPQLPKPEDLRPFPTICQTIFRGHEGRVRSVSFSPDGEWLATGGDDGTVRVWAINGHQEWMVKLSAEEAVDNVKWRPNLATFILAAASGEDLFFMVPPLCSDATDRSSRAILDAGFGYESSYGPAGSVAARENSGKWSRPGSKLESAGVLLKATVRSAIKTLHWHRRGDFICSVSPTGQRSSVAIHTLSKHLSQIPFRRLPGLAQTAQFHPSRPLFFVATQRMIRCYDLQKQELVKVLQPGARWISSFDIHPGGDNIIVGSYDRRLLWHDLDLSNRPYKTMRFHDEAIRAVRYHKVFPLFADASDDGSLQIFHGKVVSDLMENARIVPVKMLRGHSVVNKLGVMDIDWHPRHPWCLSAGADGLCRLWT</sequence>
<evidence type="ECO:0000256" key="8">
    <source>
        <dbReference type="SAM" id="MobiDB-lite"/>
    </source>
</evidence>
<proteinExistence type="inferred from homology"/>
<reference evidence="10 11" key="1">
    <citation type="journal article" date="2013" name="PLoS Genet.">
        <title>Plant-symbiotic fungi as chemical engineers: Multi-genome analysis of the Clavicipitaceae reveals dynamics of alkaloid loci.</title>
        <authorList>
            <person name="Schardl C.L."/>
            <person name="Young C.A."/>
            <person name="Hesse U."/>
            <person name="Amyotte S.G."/>
            <person name="Andreeva K."/>
            <person name="Calie P.J."/>
            <person name="Fleetwood D.J."/>
            <person name="Haws D.C."/>
            <person name="Moore N."/>
            <person name="Oeser B."/>
            <person name="Panaccione D.G."/>
            <person name="Schweri K.K."/>
            <person name="Voisey C.R."/>
            <person name="Farman M.L."/>
            <person name="Jaromczyk J.W."/>
            <person name="Roe B.A."/>
            <person name="O'Sullivan D.M."/>
            <person name="Scott B."/>
            <person name="Tudzynski P."/>
            <person name="An Z."/>
            <person name="Arnaoudova E.G."/>
            <person name="Bullock C.T."/>
            <person name="Charlton N.D."/>
            <person name="Chen L."/>
            <person name="Cox M."/>
            <person name="Dinkins R.D."/>
            <person name="Florea S."/>
            <person name="Glenn A.E."/>
            <person name="Gordon A."/>
            <person name="Gueldener U."/>
            <person name="Harris D.R."/>
            <person name="Hollin W."/>
            <person name="Jaromczyk J."/>
            <person name="Johnson R.D."/>
            <person name="Khan A.K."/>
            <person name="Leistner E."/>
            <person name="Leuchtmann A."/>
            <person name="Li C."/>
            <person name="Liu J."/>
            <person name="Liu J."/>
            <person name="Liu M."/>
            <person name="Mace W."/>
            <person name="Machado C."/>
            <person name="Nagabhyru P."/>
            <person name="Pan J."/>
            <person name="Schmid J."/>
            <person name="Sugawara K."/>
            <person name="Steiner U."/>
            <person name="Takach J.E."/>
            <person name="Tanaka E."/>
            <person name="Webb J.S."/>
            <person name="Wilson E.V."/>
            <person name="Wiseman J.L."/>
            <person name="Yoshida R."/>
            <person name="Zeng Z."/>
        </authorList>
    </citation>
    <scope>NUCLEOTIDE SEQUENCE [LARGE SCALE GENOMIC DNA]</scope>
    <source>
        <strain evidence="10 11">20.1</strain>
    </source>
</reference>
<dbReference type="GO" id="GO:0070545">
    <property type="term" value="C:PeBoW complex"/>
    <property type="evidence" value="ECO:0007669"/>
    <property type="project" value="EnsemblFungi"/>
</dbReference>
<gene>
    <name evidence="6" type="primary">ERB1</name>
    <name evidence="10" type="ORF">CPUR_01829</name>
</gene>
<evidence type="ECO:0000256" key="2">
    <source>
        <dbReference type="ARBA" id="ARBA00022552"/>
    </source>
</evidence>
<dbReference type="eggNOG" id="KOG0650">
    <property type="taxonomic scope" value="Eukaryota"/>
</dbReference>
<evidence type="ECO:0000256" key="7">
    <source>
        <dbReference type="PROSITE-ProRule" id="PRU00221"/>
    </source>
</evidence>
<dbReference type="GO" id="GO:0000463">
    <property type="term" value="P:maturation of LSU-rRNA from tricistronic rRNA transcript (SSU-rRNA, 5.8S rRNA, LSU-rRNA)"/>
    <property type="evidence" value="ECO:0007669"/>
    <property type="project" value="UniProtKB-UniRule"/>
</dbReference>
<name>M1WBM4_CLAP2</name>
<evidence type="ECO:0000313" key="10">
    <source>
        <dbReference type="EMBL" id="CCE28354.1"/>
    </source>
</evidence>
<keyword evidence="2 6" id="KW-0698">rRNA processing</keyword>
<dbReference type="InterPro" id="IPR028598">
    <property type="entry name" value="BOP1/Erb1"/>
</dbReference>
<dbReference type="GO" id="GO:0030687">
    <property type="term" value="C:preribosome, large subunit precursor"/>
    <property type="evidence" value="ECO:0007669"/>
    <property type="project" value="UniProtKB-UniRule"/>
</dbReference>
<dbReference type="FunFam" id="2.130.10.10:FF:000061">
    <property type="entry name" value="Ribosome biogenesis protein BOP1 homolog"/>
    <property type="match status" value="1"/>
</dbReference>
<dbReference type="STRING" id="1111077.M1WBM4"/>
<comment type="similarity">
    <text evidence="6">Belongs to the WD repeat BOP1/ERB1 family.</text>
</comment>
<comment type="subcellular location">
    <subcellularLocation>
        <location evidence="6">Nucleus</location>
        <location evidence="6">Nucleolus</location>
    </subcellularLocation>
    <subcellularLocation>
        <location evidence="6">Nucleus</location>
        <location evidence="6">Nucleoplasm</location>
    </subcellularLocation>
</comment>
<dbReference type="GO" id="GO:0043021">
    <property type="term" value="F:ribonucleoprotein complex binding"/>
    <property type="evidence" value="ECO:0007669"/>
    <property type="project" value="UniProtKB-UniRule"/>
</dbReference>
<dbReference type="InterPro" id="IPR001680">
    <property type="entry name" value="WD40_rpt"/>
</dbReference>
<evidence type="ECO:0000256" key="5">
    <source>
        <dbReference type="ARBA" id="ARBA00023242"/>
    </source>
</evidence>